<evidence type="ECO:0000256" key="2">
    <source>
        <dbReference type="ARBA" id="ARBA00001946"/>
    </source>
</evidence>
<comment type="caution">
    <text evidence="16">The sequence shown here is derived from an EMBL/GenBank/DDBJ whole genome shotgun (WGS) entry which is preliminary data.</text>
</comment>
<sequence>MAKRNKNEPREGLPLPPQVSIGILGVFALLALLGGVGILWQTWRASNTESLGPRLEQLRTSTAAAITRDVLQMQERLDVAIQEPRLRADVAAGEFEDAVARLRTDWPDVGDVALYASSLDDPFSEELAAVGFGKLALLTAAVNERASRVGVVGKDAALSLGLAAPIPGDDGEPLAVAYGTVPLDTITGSVRAVSLPGGYLELRSGQRVLVQMGDSNLRFATESTMIEGIALQIATAAPEFVSTLPYSKTTQLGLGIGALLMGALLVWKLLKTLQLASSRGREVEPTFAEALRQSELEAERAPAAAARRAPPGPAPEPAAKKPALALDRSIFRAYDIRGVLGKTLSDDIARLLGQAIGTVMAERNLREVVVGRDGRLSGPELSDALIEGLRLAGRDVIDIGMAPTPVVYFASYQLHTGSCVAVTGSHNPPDYNGFKIVLGGETLAGEAIEDLYFRIIDGLLDRDGGGGLQSMDVSSEYISRIASDVQLERPIKVVVDAGNGVAGVIGPQVLEAIGAEVMPLYCDIDGEFPNHHPDPSDPENLRDLIHLVQKFEADIGLAFDGDGDRLGVVTREGEVIYPDRLLMLFARDVLMRNPGATIIYDVKCTGHLAGQILRNGGSPIMWKTGHSLIKAKMRETEAELAGEMSGHFFFRERWFGFDDGIYSAARLLEILAADDRSPEEVFAELPKGASTPELKVPMEEGAHYAYVREFVEKARFEDAKISTIDGLRADWPDGWGLVRCSNTTPSLVLRFDADDEAALARIQQAFREQLLAVDPDLALPF</sequence>
<dbReference type="AlphaFoldDB" id="A0AAW9R7E6"/>
<dbReference type="EMBL" id="JBBDHC010000009">
    <property type="protein sequence ID" value="MEJ1249559.1"/>
    <property type="molecule type" value="Genomic_DNA"/>
</dbReference>
<evidence type="ECO:0000256" key="10">
    <source>
        <dbReference type="SAM" id="MobiDB-lite"/>
    </source>
</evidence>
<keyword evidence="11" id="KW-0472">Membrane</keyword>
<dbReference type="Proteomes" id="UP001364472">
    <property type="component" value="Unassembled WGS sequence"/>
</dbReference>
<keyword evidence="17" id="KW-1185">Reference proteome</keyword>
<dbReference type="PRINTS" id="PR00509">
    <property type="entry name" value="PGMPMM"/>
</dbReference>
<dbReference type="Pfam" id="PF02880">
    <property type="entry name" value="PGM_PMM_III"/>
    <property type="match status" value="1"/>
</dbReference>
<evidence type="ECO:0000256" key="1">
    <source>
        <dbReference type="ARBA" id="ARBA00000586"/>
    </source>
</evidence>
<keyword evidence="6" id="KW-0597">Phosphoprotein</keyword>
<dbReference type="Gene3D" id="3.40.120.10">
    <property type="entry name" value="Alpha-D-Glucose-1,6-Bisphosphate, subunit A, domain 3"/>
    <property type="match status" value="3"/>
</dbReference>
<reference evidence="16 17" key="1">
    <citation type="journal article" date="2016" name="Antonie Van Leeuwenhoek">
        <title>Denitratimonas tolerans gen. nov., sp. nov., a denitrifying bacterium isolated from a bioreactor for tannery wastewater treatment.</title>
        <authorList>
            <person name="Han S.I."/>
            <person name="Kim J.O."/>
            <person name="Lee Y.R."/>
            <person name="Ekpeghere K.I."/>
            <person name="Koh S.C."/>
            <person name="Whang K.S."/>
        </authorList>
    </citation>
    <scope>NUCLEOTIDE SEQUENCE [LARGE SCALE GENOMIC DNA]</scope>
    <source>
        <strain evidence="16 17">KACC 17565</strain>
    </source>
</reference>
<evidence type="ECO:0000313" key="17">
    <source>
        <dbReference type="Proteomes" id="UP001364472"/>
    </source>
</evidence>
<dbReference type="GO" id="GO:0005975">
    <property type="term" value="P:carbohydrate metabolic process"/>
    <property type="evidence" value="ECO:0007669"/>
    <property type="project" value="InterPro"/>
</dbReference>
<keyword evidence="11" id="KW-1133">Transmembrane helix</keyword>
<evidence type="ECO:0000256" key="6">
    <source>
        <dbReference type="ARBA" id="ARBA00022553"/>
    </source>
</evidence>
<dbReference type="CDD" id="cd03089">
    <property type="entry name" value="PMM_PGM"/>
    <property type="match status" value="1"/>
</dbReference>
<evidence type="ECO:0000259" key="14">
    <source>
        <dbReference type="Pfam" id="PF02879"/>
    </source>
</evidence>
<gene>
    <name evidence="16" type="ORF">WB794_07730</name>
</gene>
<evidence type="ECO:0000256" key="8">
    <source>
        <dbReference type="ARBA" id="ARBA00022842"/>
    </source>
</evidence>
<dbReference type="SUPFAM" id="SSF53738">
    <property type="entry name" value="Phosphoglucomutase, first 3 domains"/>
    <property type="match status" value="3"/>
</dbReference>
<feature type="domain" description="Alpha-D-phosphohexomutase C-terminal" evidence="12">
    <location>
        <begin position="693"/>
        <end position="768"/>
    </location>
</feature>
<evidence type="ECO:0000313" key="16">
    <source>
        <dbReference type="EMBL" id="MEJ1249559.1"/>
    </source>
</evidence>
<dbReference type="Pfam" id="PF02878">
    <property type="entry name" value="PGM_PMM_I"/>
    <property type="match status" value="1"/>
</dbReference>
<evidence type="ECO:0000256" key="5">
    <source>
        <dbReference type="ARBA" id="ARBA00012730"/>
    </source>
</evidence>
<feature type="domain" description="Alpha-D-phosphohexomutase alpha/beta/alpha" evidence="14">
    <location>
        <begin position="476"/>
        <end position="573"/>
    </location>
</feature>
<evidence type="ECO:0000256" key="7">
    <source>
        <dbReference type="ARBA" id="ARBA00022723"/>
    </source>
</evidence>
<evidence type="ECO:0000259" key="15">
    <source>
        <dbReference type="Pfam" id="PF02880"/>
    </source>
</evidence>
<feature type="transmembrane region" description="Helical" evidence="11">
    <location>
        <begin position="21"/>
        <end position="43"/>
    </location>
</feature>
<dbReference type="InterPro" id="IPR005846">
    <property type="entry name" value="A-D-PHexomutase_a/b/a-III"/>
</dbReference>
<keyword evidence="7" id="KW-0479">Metal-binding</keyword>
<keyword evidence="8" id="KW-0460">Magnesium</keyword>
<evidence type="ECO:0000256" key="4">
    <source>
        <dbReference type="ARBA" id="ARBA00010231"/>
    </source>
</evidence>
<evidence type="ECO:0000259" key="13">
    <source>
        <dbReference type="Pfam" id="PF02878"/>
    </source>
</evidence>
<dbReference type="PANTHER" id="PTHR43771">
    <property type="entry name" value="PHOSPHOMANNOMUTASE"/>
    <property type="match status" value="1"/>
</dbReference>
<keyword evidence="11" id="KW-0812">Transmembrane</keyword>
<dbReference type="InterPro" id="IPR005845">
    <property type="entry name" value="A-D-PHexomutase_a/b/a-II"/>
</dbReference>
<dbReference type="Pfam" id="PF00408">
    <property type="entry name" value="PGM_PMM_IV"/>
    <property type="match status" value="1"/>
</dbReference>
<organism evidence="16 17">
    <name type="scientific">Denitratimonas tolerans</name>
    <dbReference type="NCBI Taxonomy" id="1338420"/>
    <lineage>
        <taxon>Bacteria</taxon>
        <taxon>Pseudomonadati</taxon>
        <taxon>Pseudomonadota</taxon>
        <taxon>Gammaproteobacteria</taxon>
        <taxon>Lysobacterales</taxon>
        <taxon>Lysobacteraceae</taxon>
        <taxon>Denitratimonas</taxon>
    </lineage>
</organism>
<comment type="pathway">
    <text evidence="3">Nucleotide-sugar biosynthesis; GDP-alpha-D-mannose biosynthesis; alpha-D-mannose 1-phosphate from D-fructose 6-phosphate: step 2/2.</text>
</comment>
<evidence type="ECO:0000256" key="3">
    <source>
        <dbReference type="ARBA" id="ARBA00004699"/>
    </source>
</evidence>
<dbReference type="EC" id="5.4.2.8" evidence="5"/>
<protein>
    <recommendedName>
        <fullName evidence="5">phosphomannomutase</fullName>
        <ecNumber evidence="5">5.4.2.8</ecNumber>
    </recommendedName>
</protein>
<feature type="domain" description="Alpha-D-phosphohexomutase alpha/beta/alpha" evidence="15">
    <location>
        <begin position="578"/>
        <end position="686"/>
    </location>
</feature>
<dbReference type="FunFam" id="3.40.120.10:FF:000021">
    <property type="entry name" value="Phosphomannomutase/phosphoglucomutase"/>
    <property type="match status" value="1"/>
</dbReference>
<comment type="catalytic activity">
    <reaction evidence="1">
        <text>alpha-D-mannose 1-phosphate = D-mannose 6-phosphate</text>
        <dbReference type="Rhea" id="RHEA:11140"/>
        <dbReference type="ChEBI" id="CHEBI:58409"/>
        <dbReference type="ChEBI" id="CHEBI:58735"/>
        <dbReference type="EC" id="5.4.2.8"/>
    </reaction>
</comment>
<evidence type="ECO:0000256" key="9">
    <source>
        <dbReference type="ARBA" id="ARBA00023235"/>
    </source>
</evidence>
<proteinExistence type="inferred from homology"/>
<dbReference type="InterPro" id="IPR005844">
    <property type="entry name" value="A-D-PHexomutase_a/b/a-I"/>
</dbReference>
<name>A0AAW9R7E6_9GAMM</name>
<accession>A0AAW9R7E6</accession>
<dbReference type="RefSeq" id="WP_337335276.1">
    <property type="nucleotide sequence ID" value="NZ_JBBDHC010000009.1"/>
</dbReference>
<evidence type="ECO:0000259" key="12">
    <source>
        <dbReference type="Pfam" id="PF00408"/>
    </source>
</evidence>
<feature type="region of interest" description="Disordered" evidence="10">
    <location>
        <begin position="299"/>
        <end position="320"/>
    </location>
</feature>
<dbReference type="SUPFAM" id="SSF55957">
    <property type="entry name" value="Phosphoglucomutase, C-terminal domain"/>
    <property type="match status" value="1"/>
</dbReference>
<dbReference type="Gene3D" id="3.30.310.50">
    <property type="entry name" value="Alpha-D-phosphohexomutase, C-terminal domain"/>
    <property type="match status" value="1"/>
</dbReference>
<evidence type="ECO:0000256" key="11">
    <source>
        <dbReference type="SAM" id="Phobius"/>
    </source>
</evidence>
<dbReference type="InterPro" id="IPR005843">
    <property type="entry name" value="A-D-PHexomutase_C"/>
</dbReference>
<dbReference type="PANTHER" id="PTHR43771:SF2">
    <property type="entry name" value="PHOSPHOMANNOMUTASE_PHOSPHOGLUCOMUTASE"/>
    <property type="match status" value="1"/>
</dbReference>
<keyword evidence="9" id="KW-0413">Isomerase</keyword>
<dbReference type="InterPro" id="IPR005841">
    <property type="entry name" value="Alpha-D-phosphohexomutase_SF"/>
</dbReference>
<dbReference type="GO" id="GO:0046872">
    <property type="term" value="F:metal ion binding"/>
    <property type="evidence" value="ECO:0007669"/>
    <property type="project" value="UniProtKB-KW"/>
</dbReference>
<dbReference type="InterPro" id="IPR016055">
    <property type="entry name" value="A-D-PHexomutase_a/b/a-I/II/III"/>
</dbReference>
<dbReference type="GO" id="GO:0004615">
    <property type="term" value="F:phosphomannomutase activity"/>
    <property type="evidence" value="ECO:0007669"/>
    <property type="project" value="UniProtKB-EC"/>
</dbReference>
<feature type="domain" description="Alpha-D-phosphohexomutase alpha/beta/alpha" evidence="13">
    <location>
        <begin position="329"/>
        <end position="447"/>
    </location>
</feature>
<comment type="cofactor">
    <cofactor evidence="2">
        <name>Mg(2+)</name>
        <dbReference type="ChEBI" id="CHEBI:18420"/>
    </cofactor>
</comment>
<dbReference type="InterPro" id="IPR036900">
    <property type="entry name" value="A-D-PHexomutase_C_sf"/>
</dbReference>
<comment type="similarity">
    <text evidence="4">Belongs to the phosphohexose mutase family.</text>
</comment>
<dbReference type="Pfam" id="PF02879">
    <property type="entry name" value="PGM_PMM_II"/>
    <property type="match status" value="1"/>
</dbReference>